<feature type="region of interest" description="Disordered" evidence="1">
    <location>
        <begin position="1"/>
        <end position="40"/>
    </location>
</feature>
<feature type="transmembrane region" description="Helical" evidence="2">
    <location>
        <begin position="76"/>
        <end position="97"/>
    </location>
</feature>
<protein>
    <submittedName>
        <fullName evidence="5">FecR family protein</fullName>
    </submittedName>
</protein>
<feature type="domain" description="Protein FecR C-terminal" evidence="4">
    <location>
        <begin position="265"/>
        <end position="333"/>
    </location>
</feature>
<evidence type="ECO:0000313" key="6">
    <source>
        <dbReference type="Proteomes" id="UP000294498"/>
    </source>
</evidence>
<evidence type="ECO:0000259" key="4">
    <source>
        <dbReference type="Pfam" id="PF16344"/>
    </source>
</evidence>
<dbReference type="GO" id="GO:0016989">
    <property type="term" value="F:sigma factor antagonist activity"/>
    <property type="evidence" value="ECO:0007669"/>
    <property type="project" value="TreeGrafter"/>
</dbReference>
<accession>A0A4R8DET4</accession>
<evidence type="ECO:0000256" key="2">
    <source>
        <dbReference type="SAM" id="Phobius"/>
    </source>
</evidence>
<sequence>MQTEKEDQEYLRQHPELRNLQEEFEQADGETPLPEGYSEDMLKAITARTQPGAAQPGATQPGGAQTAQPAGSRVRAIRITLSAAAAVLLLAGVGLLLKQTRQKSPVTALAAKTVRWLQRTNGGSQPDTWTMPDGSTAILYPHATIQYREDFGRYSKREVRVTGRAFFEVVKNPDAPFVAYTDKIRTVVLGTAFKVINDSAAGDIRVELYTGKVRVCLPDSDVDLQPGQELTWARETQRVWVDNFNRKHGRTKLLEGQTGTLANWFMFNNQNLGTVFDQMAAIYGTDIQYDDHAIHNIFFIGMLDKRDSLNKILNDLATLNHLTVTHRDGKYIIAGSR</sequence>
<dbReference type="Pfam" id="PF16344">
    <property type="entry name" value="FecR_C"/>
    <property type="match status" value="1"/>
</dbReference>
<dbReference type="PIRSF" id="PIRSF018266">
    <property type="entry name" value="FecR"/>
    <property type="match status" value="1"/>
</dbReference>
<evidence type="ECO:0000313" key="5">
    <source>
        <dbReference type="EMBL" id="TDW96083.1"/>
    </source>
</evidence>
<keyword evidence="6" id="KW-1185">Reference proteome</keyword>
<keyword evidence="2" id="KW-1133">Transmembrane helix</keyword>
<dbReference type="InterPro" id="IPR012373">
    <property type="entry name" value="Ferrdict_sens_TM"/>
</dbReference>
<evidence type="ECO:0000259" key="3">
    <source>
        <dbReference type="Pfam" id="PF04773"/>
    </source>
</evidence>
<dbReference type="EMBL" id="SODV01000002">
    <property type="protein sequence ID" value="TDW96083.1"/>
    <property type="molecule type" value="Genomic_DNA"/>
</dbReference>
<proteinExistence type="predicted"/>
<feature type="compositionally biased region" description="Basic and acidic residues" evidence="1">
    <location>
        <begin position="1"/>
        <end position="21"/>
    </location>
</feature>
<dbReference type="PANTHER" id="PTHR30273">
    <property type="entry name" value="PERIPLASMIC SIGNAL SENSOR AND SIGMA FACTOR ACTIVATOR FECR-RELATED"/>
    <property type="match status" value="1"/>
</dbReference>
<dbReference type="Gene3D" id="2.60.120.1440">
    <property type="match status" value="1"/>
</dbReference>
<dbReference type="Pfam" id="PF04773">
    <property type="entry name" value="FecR"/>
    <property type="match status" value="1"/>
</dbReference>
<evidence type="ECO:0000256" key="1">
    <source>
        <dbReference type="SAM" id="MobiDB-lite"/>
    </source>
</evidence>
<gene>
    <name evidence="5" type="ORF">EDB95_3906</name>
</gene>
<dbReference type="Gene3D" id="3.55.50.30">
    <property type="match status" value="1"/>
</dbReference>
<comment type="caution">
    <text evidence="5">The sequence shown here is derived from an EMBL/GenBank/DDBJ whole genome shotgun (WGS) entry which is preliminary data.</text>
</comment>
<dbReference type="InterPro" id="IPR032508">
    <property type="entry name" value="FecR_C"/>
</dbReference>
<name>A0A4R8DET4_9BACT</name>
<dbReference type="OrthoDB" id="934696at2"/>
<keyword evidence="2" id="KW-0812">Transmembrane</keyword>
<dbReference type="PANTHER" id="PTHR30273:SF2">
    <property type="entry name" value="PROTEIN FECR"/>
    <property type="match status" value="1"/>
</dbReference>
<dbReference type="AlphaFoldDB" id="A0A4R8DET4"/>
<keyword evidence="2" id="KW-0472">Membrane</keyword>
<dbReference type="Proteomes" id="UP000294498">
    <property type="component" value="Unassembled WGS sequence"/>
</dbReference>
<dbReference type="InterPro" id="IPR006860">
    <property type="entry name" value="FecR"/>
</dbReference>
<feature type="region of interest" description="Disordered" evidence="1">
    <location>
        <begin position="50"/>
        <end position="69"/>
    </location>
</feature>
<feature type="domain" description="FecR protein" evidence="3">
    <location>
        <begin position="128"/>
        <end position="214"/>
    </location>
</feature>
<dbReference type="RefSeq" id="WP_133996039.1">
    <property type="nucleotide sequence ID" value="NZ_SODV01000002.1"/>
</dbReference>
<organism evidence="5 6">
    <name type="scientific">Dinghuibacter silviterrae</name>
    <dbReference type="NCBI Taxonomy" id="1539049"/>
    <lineage>
        <taxon>Bacteria</taxon>
        <taxon>Pseudomonadati</taxon>
        <taxon>Bacteroidota</taxon>
        <taxon>Chitinophagia</taxon>
        <taxon>Chitinophagales</taxon>
        <taxon>Chitinophagaceae</taxon>
        <taxon>Dinghuibacter</taxon>
    </lineage>
</organism>
<reference evidence="5 6" key="1">
    <citation type="submission" date="2019-03" db="EMBL/GenBank/DDBJ databases">
        <title>Genomic Encyclopedia of Type Strains, Phase IV (KMG-IV): sequencing the most valuable type-strain genomes for metagenomic binning, comparative biology and taxonomic classification.</title>
        <authorList>
            <person name="Goeker M."/>
        </authorList>
    </citation>
    <scope>NUCLEOTIDE SEQUENCE [LARGE SCALE GENOMIC DNA]</scope>
    <source>
        <strain evidence="5 6">DSM 100059</strain>
    </source>
</reference>